<dbReference type="EMBL" id="JBHFEH010000053">
    <property type="protein sequence ID" value="KAL2050083.1"/>
    <property type="molecule type" value="Genomic_DNA"/>
</dbReference>
<proteinExistence type="predicted"/>
<evidence type="ECO:0000256" key="1">
    <source>
        <dbReference type="SAM" id="MobiDB-lite"/>
    </source>
</evidence>
<feature type="transmembrane region" description="Helical" evidence="2">
    <location>
        <begin position="74"/>
        <end position="96"/>
    </location>
</feature>
<feature type="region of interest" description="Disordered" evidence="1">
    <location>
        <begin position="99"/>
        <end position="123"/>
    </location>
</feature>
<dbReference type="Proteomes" id="UP001590951">
    <property type="component" value="Unassembled WGS sequence"/>
</dbReference>
<evidence type="ECO:0000313" key="4">
    <source>
        <dbReference type="Proteomes" id="UP001590951"/>
    </source>
</evidence>
<comment type="caution">
    <text evidence="3">The sequence shown here is derived from an EMBL/GenBank/DDBJ whole genome shotgun (WGS) entry which is preliminary data.</text>
</comment>
<evidence type="ECO:0000256" key="2">
    <source>
        <dbReference type="SAM" id="Phobius"/>
    </source>
</evidence>
<sequence length="139" mass="14752">MTTCRKHITEEAINTNTAHPNPIHCKGNFEITILNGIQLITQLLSTAAFLGSIISGEISIASNMPLEAESFAAVGQWGGVVVVLLVLFAAGVSRLWKGEEGENRKASAVGKASSGGDEEGGKRLELRGRLCFMTQGPQE</sequence>
<name>A0ABR4AWN7_9LECA</name>
<protein>
    <submittedName>
        <fullName evidence="3">Uncharacterized protein</fullName>
    </submittedName>
</protein>
<keyword evidence="4" id="KW-1185">Reference proteome</keyword>
<keyword evidence="2" id="KW-0472">Membrane</keyword>
<reference evidence="3 4" key="1">
    <citation type="submission" date="2024-09" db="EMBL/GenBank/DDBJ databases">
        <title>Rethinking Asexuality: The Enigmatic Case of Functional Sexual Genes in Lepraria (Stereocaulaceae).</title>
        <authorList>
            <person name="Doellman M."/>
            <person name="Sun Y."/>
            <person name="Barcenas-Pena A."/>
            <person name="Lumbsch H.T."/>
            <person name="Grewe F."/>
        </authorList>
    </citation>
    <scope>NUCLEOTIDE SEQUENCE [LARGE SCALE GENOMIC DNA]</scope>
    <source>
        <strain evidence="3 4">Grewe 0041</strain>
    </source>
</reference>
<gene>
    <name evidence="3" type="ORF">ABVK25_009693</name>
</gene>
<evidence type="ECO:0000313" key="3">
    <source>
        <dbReference type="EMBL" id="KAL2050083.1"/>
    </source>
</evidence>
<feature type="transmembrane region" description="Helical" evidence="2">
    <location>
        <begin position="33"/>
        <end position="54"/>
    </location>
</feature>
<keyword evidence="2" id="KW-0812">Transmembrane</keyword>
<organism evidence="3 4">
    <name type="scientific">Lepraria finkii</name>
    <dbReference type="NCBI Taxonomy" id="1340010"/>
    <lineage>
        <taxon>Eukaryota</taxon>
        <taxon>Fungi</taxon>
        <taxon>Dikarya</taxon>
        <taxon>Ascomycota</taxon>
        <taxon>Pezizomycotina</taxon>
        <taxon>Lecanoromycetes</taxon>
        <taxon>OSLEUM clade</taxon>
        <taxon>Lecanoromycetidae</taxon>
        <taxon>Lecanorales</taxon>
        <taxon>Lecanorineae</taxon>
        <taxon>Stereocaulaceae</taxon>
        <taxon>Lepraria</taxon>
    </lineage>
</organism>
<keyword evidence="2" id="KW-1133">Transmembrane helix</keyword>
<accession>A0ABR4AWN7</accession>